<organism evidence="4 5">
    <name type="scientific">Sporosarcina globispora</name>
    <name type="common">Bacillus globisporus</name>
    <dbReference type="NCBI Taxonomy" id="1459"/>
    <lineage>
        <taxon>Bacteria</taxon>
        <taxon>Bacillati</taxon>
        <taxon>Bacillota</taxon>
        <taxon>Bacilli</taxon>
        <taxon>Bacillales</taxon>
        <taxon>Caryophanaceae</taxon>
        <taxon>Sporosarcina</taxon>
    </lineage>
</organism>
<dbReference type="PATRIC" id="fig|1459.3.peg.3036"/>
<feature type="transmembrane region" description="Helical" evidence="3">
    <location>
        <begin position="283"/>
        <end position="302"/>
    </location>
</feature>
<dbReference type="Proteomes" id="UP000037109">
    <property type="component" value="Unassembled WGS sequence"/>
</dbReference>
<protein>
    <submittedName>
        <fullName evidence="4">Spore gernimation protein GerA</fullName>
    </submittedName>
</protein>
<keyword evidence="3" id="KW-1133">Transmembrane helix</keyword>
<dbReference type="PIRSF" id="PIRSF005690">
    <property type="entry name" value="GerBA"/>
    <property type="match status" value="1"/>
</dbReference>
<sequence>MNILEKVFSSGEMEEEVLKDFFKSYSDVKVTKYKQSEKCMGVIYCEGMVDGSQLNDYFNRVTAYLSNDDEPSEHHCDLPPIISINSVSVMIEKVFSGFLIFFKERSKFLWAIDIANIPQRTPEESKTETSIKGPKDAFTEEIYTNISLIRKRLKSPELYNESFVIGSLSKTKVSLLYLENKVNEATLAEIKERLNKIETESILSAGQLEQWLSDRTFSLFPLFDYITRPDFTIECMLRGRFIILVDGSPMVLIGPANLTELTKSPEDIHFPYYFVMFQRGLRIIGIVIAIFLPGFWVAIGNVNVDQLPFPLLATVVVSRQGLPIPGGLEAFFILGLFELLREAGVRMPTAVGQTISIVGGLIIGDASIRAGLASPTIIVMIAVTAVATYTLVNQSLSGTVTVLRFGTLLISSFLGIYGLFISAFAVLIYLCQLESFKVSYMEPIVSLKPKEILSALLINPFKRRDLSASMLNRGKKK</sequence>
<dbReference type="EMBL" id="LGUF01000007">
    <property type="protein sequence ID" value="KON90306.1"/>
    <property type="molecule type" value="Genomic_DNA"/>
</dbReference>
<comment type="caution">
    <text evidence="4">The sequence shown here is derived from an EMBL/GenBank/DDBJ whole genome shotgun (WGS) entry which is preliminary data.</text>
</comment>
<dbReference type="STRING" id="1459.AF332_14045"/>
<feature type="transmembrane region" description="Helical" evidence="3">
    <location>
        <begin position="322"/>
        <end position="340"/>
    </location>
</feature>
<keyword evidence="3" id="KW-0812">Transmembrane</keyword>
<evidence type="ECO:0000313" key="4">
    <source>
        <dbReference type="EMBL" id="KON90306.1"/>
    </source>
</evidence>
<dbReference type="Pfam" id="PF03323">
    <property type="entry name" value="GerA"/>
    <property type="match status" value="1"/>
</dbReference>
<evidence type="ECO:0000256" key="1">
    <source>
        <dbReference type="ARBA" id="ARBA00005278"/>
    </source>
</evidence>
<dbReference type="InterPro" id="IPR004995">
    <property type="entry name" value="Spore_Ger"/>
</dbReference>
<dbReference type="GO" id="GO:0016020">
    <property type="term" value="C:membrane"/>
    <property type="evidence" value="ECO:0007669"/>
    <property type="project" value="InterPro"/>
</dbReference>
<accession>A0A0M0GLK3</accession>
<keyword evidence="5" id="KW-1185">Reference proteome</keyword>
<dbReference type="InterPro" id="IPR050768">
    <property type="entry name" value="UPF0353/GerABKA_families"/>
</dbReference>
<evidence type="ECO:0000256" key="2">
    <source>
        <dbReference type="ARBA" id="ARBA00023136"/>
    </source>
</evidence>
<dbReference type="PANTHER" id="PTHR22550:SF5">
    <property type="entry name" value="LEUCINE ZIPPER PROTEIN 4"/>
    <property type="match status" value="1"/>
</dbReference>
<comment type="similarity">
    <text evidence="1">Belongs to the GerABKA family.</text>
</comment>
<dbReference type="PANTHER" id="PTHR22550">
    <property type="entry name" value="SPORE GERMINATION PROTEIN"/>
    <property type="match status" value="1"/>
</dbReference>
<feature type="transmembrane region" description="Helical" evidence="3">
    <location>
        <begin position="372"/>
        <end position="392"/>
    </location>
</feature>
<name>A0A0M0GLK3_SPOGL</name>
<evidence type="ECO:0000256" key="3">
    <source>
        <dbReference type="SAM" id="Phobius"/>
    </source>
</evidence>
<feature type="transmembrane region" description="Helical" evidence="3">
    <location>
        <begin position="412"/>
        <end position="431"/>
    </location>
</feature>
<dbReference type="AlphaFoldDB" id="A0A0M0GLK3"/>
<proteinExistence type="inferred from homology"/>
<dbReference type="OrthoDB" id="9772630at2"/>
<evidence type="ECO:0000313" key="5">
    <source>
        <dbReference type="Proteomes" id="UP000037109"/>
    </source>
</evidence>
<gene>
    <name evidence="4" type="ORF">AF332_14045</name>
</gene>
<reference evidence="5" key="1">
    <citation type="submission" date="2015-07" db="EMBL/GenBank/DDBJ databases">
        <title>Fjat-10036 dsm4.</title>
        <authorList>
            <person name="Liu B."/>
            <person name="Wang J."/>
            <person name="Zhu Y."/>
            <person name="Liu G."/>
            <person name="Chen Q."/>
            <person name="Chen Z."/>
            <person name="Lan J."/>
            <person name="Che J."/>
            <person name="Ge C."/>
            <person name="Shi H."/>
            <person name="Pan Z."/>
            <person name="Liu X."/>
        </authorList>
    </citation>
    <scope>NUCLEOTIDE SEQUENCE [LARGE SCALE GENOMIC DNA]</scope>
    <source>
        <strain evidence="5">DSM 4</strain>
    </source>
</reference>
<dbReference type="GO" id="GO:0009847">
    <property type="term" value="P:spore germination"/>
    <property type="evidence" value="ECO:0007669"/>
    <property type="project" value="InterPro"/>
</dbReference>
<keyword evidence="2 3" id="KW-0472">Membrane</keyword>